<keyword evidence="5" id="KW-0677">Repeat</keyword>
<accession>A0ABC9B9P4</accession>
<dbReference type="FunFam" id="3.80.10.10:FF:000095">
    <property type="entry name" value="LRR receptor-like serine/threonine-protein kinase GSO1"/>
    <property type="match status" value="1"/>
</dbReference>
<dbReference type="AlphaFoldDB" id="A0ABC9B9P4"/>
<dbReference type="PANTHER" id="PTHR48060:SF21">
    <property type="entry name" value="L DOMAIN-LIKE PROTEIN"/>
    <property type="match status" value="1"/>
</dbReference>
<protein>
    <recommendedName>
        <fullName evidence="12">Leucine-rich repeat-containing N-terminal plant-type domain-containing protein</fullName>
    </recommendedName>
</protein>
<comment type="subcellular location">
    <subcellularLocation>
        <location evidence="1">Membrane</location>
        <topology evidence="1">Single-pass membrane protein</topology>
    </subcellularLocation>
</comment>
<dbReference type="InterPro" id="IPR003591">
    <property type="entry name" value="Leu-rich_rpt_typical-subtyp"/>
</dbReference>
<dbReference type="FunFam" id="3.80.10.10:FF:000041">
    <property type="entry name" value="LRR receptor-like serine/threonine-protein kinase ERECTA"/>
    <property type="match status" value="1"/>
</dbReference>
<name>A0ABC9B9P4_9POAL</name>
<reference evidence="11" key="1">
    <citation type="submission" date="2024-06" db="EMBL/GenBank/DDBJ databases">
        <authorList>
            <person name="Ryan C."/>
        </authorList>
    </citation>
    <scope>NUCLEOTIDE SEQUENCE [LARGE SCALE GENOMIC DNA]</scope>
</reference>
<evidence type="ECO:0000256" key="3">
    <source>
        <dbReference type="ARBA" id="ARBA00022692"/>
    </source>
</evidence>
<dbReference type="Pfam" id="PF00560">
    <property type="entry name" value="LRR_1"/>
    <property type="match status" value="5"/>
</dbReference>
<gene>
    <name evidence="10" type="ORF">URODEC1_LOCUS63092</name>
</gene>
<sequence length="454" mass="48810">MTILLVLLGCLLLPAAAQSQPVGEAKLLLEIKRVWGDPPKLAAWSAATSTGGAHCRWPYIGCDSTGRVTSLALAGINVTGPIPDAIGGLSSLARLDVSYNRITGAFPTALYRCRSLRYLNLFWNHIGGELPDDIGRGLAANLSTLNLGVNKFNGTIPVSLSRLRNLRHLALEENLFVGSIPMELGELTSLEILNLAGNLFDAGHLPASFKNLTNLNLEWLDVSGNNLTGDVVVDDFTAMSLVFFCASENNLTGMIPEVFGRLRNLTYMLLSNNNCSGEIPLSIDRMPSLKTLSLSGNRLTGTLPSELGKYSLSLYDVSIADNKLTGTIPEWLCAGGHLESLSASSNRLNGSIPVRLANCANLVALWTIRELVVVFLRNNSLTGSLPAMMSNNLRELDIGNNRFVGKIPTAALGLVRFIAENNQFSGEIPSHIGYGMPLLRHLNFANNKLSGSIG</sequence>
<dbReference type="InterPro" id="IPR053211">
    <property type="entry name" value="DNA_repair-toleration"/>
</dbReference>
<evidence type="ECO:0008006" key="12">
    <source>
        <dbReference type="Google" id="ProtNLM"/>
    </source>
</evidence>
<evidence type="ECO:0000256" key="1">
    <source>
        <dbReference type="ARBA" id="ARBA00004167"/>
    </source>
</evidence>
<dbReference type="EMBL" id="OZ075135">
    <property type="protein sequence ID" value="CAL4996792.1"/>
    <property type="molecule type" value="Genomic_DNA"/>
</dbReference>
<dbReference type="InterPro" id="IPR001611">
    <property type="entry name" value="Leu-rich_rpt"/>
</dbReference>
<keyword evidence="4 9" id="KW-0732">Signal</keyword>
<dbReference type="SMART" id="SM00369">
    <property type="entry name" value="LRR_TYP"/>
    <property type="match status" value="4"/>
</dbReference>
<organism evidence="10 11">
    <name type="scientific">Urochloa decumbens</name>
    <dbReference type="NCBI Taxonomy" id="240449"/>
    <lineage>
        <taxon>Eukaryota</taxon>
        <taxon>Viridiplantae</taxon>
        <taxon>Streptophyta</taxon>
        <taxon>Embryophyta</taxon>
        <taxon>Tracheophyta</taxon>
        <taxon>Spermatophyta</taxon>
        <taxon>Magnoliopsida</taxon>
        <taxon>Liliopsida</taxon>
        <taxon>Poales</taxon>
        <taxon>Poaceae</taxon>
        <taxon>PACMAD clade</taxon>
        <taxon>Panicoideae</taxon>
        <taxon>Panicodae</taxon>
        <taxon>Paniceae</taxon>
        <taxon>Melinidinae</taxon>
        <taxon>Urochloa</taxon>
    </lineage>
</organism>
<keyword evidence="6" id="KW-1133">Transmembrane helix</keyword>
<dbReference type="Pfam" id="PF13855">
    <property type="entry name" value="LRR_8"/>
    <property type="match status" value="2"/>
</dbReference>
<proteinExistence type="predicted"/>
<dbReference type="PANTHER" id="PTHR48060">
    <property type="entry name" value="DNA DAMAGE-REPAIR/TOLERATION PROTEIN DRT100"/>
    <property type="match status" value="1"/>
</dbReference>
<reference evidence="10 11" key="2">
    <citation type="submission" date="2024-10" db="EMBL/GenBank/DDBJ databases">
        <authorList>
            <person name="Ryan C."/>
        </authorList>
    </citation>
    <scope>NUCLEOTIDE SEQUENCE [LARGE SCALE GENOMIC DNA]</scope>
</reference>
<evidence type="ECO:0000256" key="8">
    <source>
        <dbReference type="ARBA" id="ARBA00023180"/>
    </source>
</evidence>
<feature type="signal peptide" evidence="9">
    <location>
        <begin position="1"/>
        <end position="19"/>
    </location>
</feature>
<dbReference type="SUPFAM" id="SSF52047">
    <property type="entry name" value="RNI-like"/>
    <property type="match status" value="1"/>
</dbReference>
<evidence type="ECO:0000256" key="9">
    <source>
        <dbReference type="SAM" id="SignalP"/>
    </source>
</evidence>
<evidence type="ECO:0000313" key="11">
    <source>
        <dbReference type="Proteomes" id="UP001497457"/>
    </source>
</evidence>
<evidence type="ECO:0000256" key="2">
    <source>
        <dbReference type="ARBA" id="ARBA00022614"/>
    </source>
</evidence>
<dbReference type="InterPro" id="IPR032675">
    <property type="entry name" value="LRR_dom_sf"/>
</dbReference>
<keyword evidence="2" id="KW-0433">Leucine-rich repeat</keyword>
<dbReference type="Gene3D" id="3.80.10.10">
    <property type="entry name" value="Ribonuclease Inhibitor"/>
    <property type="match status" value="3"/>
</dbReference>
<evidence type="ECO:0000256" key="5">
    <source>
        <dbReference type="ARBA" id="ARBA00022737"/>
    </source>
</evidence>
<evidence type="ECO:0000313" key="10">
    <source>
        <dbReference type="EMBL" id="CAL4996792.1"/>
    </source>
</evidence>
<dbReference type="GO" id="GO:0016020">
    <property type="term" value="C:membrane"/>
    <property type="evidence" value="ECO:0007669"/>
    <property type="project" value="UniProtKB-SubCell"/>
</dbReference>
<keyword evidence="11" id="KW-1185">Reference proteome</keyword>
<feature type="chain" id="PRO_5044760764" description="Leucine-rich repeat-containing N-terminal plant-type domain-containing protein" evidence="9">
    <location>
        <begin position="20"/>
        <end position="454"/>
    </location>
</feature>
<evidence type="ECO:0000256" key="6">
    <source>
        <dbReference type="ARBA" id="ARBA00022989"/>
    </source>
</evidence>
<keyword evidence="3" id="KW-0812">Transmembrane</keyword>
<keyword evidence="8" id="KW-0325">Glycoprotein</keyword>
<dbReference type="Proteomes" id="UP001497457">
    <property type="component" value="Chromosome 25rd"/>
</dbReference>
<evidence type="ECO:0000256" key="4">
    <source>
        <dbReference type="ARBA" id="ARBA00022729"/>
    </source>
</evidence>
<evidence type="ECO:0000256" key="7">
    <source>
        <dbReference type="ARBA" id="ARBA00023136"/>
    </source>
</evidence>
<keyword evidence="7" id="KW-0472">Membrane</keyword>